<feature type="domain" description="Cyclin-like" evidence="15">
    <location>
        <begin position="77"/>
        <end position="163"/>
    </location>
</feature>
<keyword evidence="10 14" id="KW-0472">Membrane</keyword>
<keyword evidence="6" id="KW-0735">Signal-anchor</keyword>
<dbReference type="Proteomes" id="UP001279410">
    <property type="component" value="Unassembled WGS sequence"/>
</dbReference>
<evidence type="ECO:0000256" key="8">
    <source>
        <dbReference type="ARBA" id="ARBA00023034"/>
    </source>
</evidence>
<evidence type="ECO:0000256" key="4">
    <source>
        <dbReference type="ARBA" id="ARBA00022679"/>
    </source>
</evidence>
<keyword evidence="8" id="KW-0333">Golgi apparatus</keyword>
<dbReference type="InterPro" id="IPR050943">
    <property type="entry name" value="Glycosyltr_29_Sialyltrsf"/>
</dbReference>
<evidence type="ECO:0000313" key="17">
    <source>
        <dbReference type="Proteomes" id="UP001279410"/>
    </source>
</evidence>
<reference evidence="16" key="1">
    <citation type="submission" date="2022-08" db="EMBL/GenBank/DDBJ databases">
        <title>Genome sequencing of akame (Lates japonicus).</title>
        <authorList>
            <person name="Hashiguchi Y."/>
            <person name="Takahashi H."/>
        </authorList>
    </citation>
    <scope>NUCLEOTIDE SEQUENCE</scope>
    <source>
        <strain evidence="16">Kochi</strain>
    </source>
</reference>
<evidence type="ECO:0000256" key="3">
    <source>
        <dbReference type="ARBA" id="ARBA00022676"/>
    </source>
</evidence>
<organism evidence="16 17">
    <name type="scientific">Lates japonicus</name>
    <name type="common">Japanese lates</name>
    <dbReference type="NCBI Taxonomy" id="270547"/>
    <lineage>
        <taxon>Eukaryota</taxon>
        <taxon>Metazoa</taxon>
        <taxon>Chordata</taxon>
        <taxon>Craniata</taxon>
        <taxon>Vertebrata</taxon>
        <taxon>Euteleostomi</taxon>
        <taxon>Actinopterygii</taxon>
        <taxon>Neopterygii</taxon>
        <taxon>Teleostei</taxon>
        <taxon>Neoteleostei</taxon>
        <taxon>Acanthomorphata</taxon>
        <taxon>Carangaria</taxon>
        <taxon>Carangaria incertae sedis</taxon>
        <taxon>Centropomidae</taxon>
        <taxon>Lates</taxon>
    </lineage>
</organism>
<keyword evidence="7 14" id="KW-1133">Transmembrane helix</keyword>
<proteinExistence type="inferred from homology"/>
<dbReference type="Pfam" id="PF00777">
    <property type="entry name" value="Glyco_transf_29"/>
    <property type="match status" value="1"/>
</dbReference>
<keyword evidence="12" id="KW-0325">Glycoprotein</keyword>
<keyword evidence="9 13" id="KW-0195">Cyclin</keyword>
<evidence type="ECO:0000313" key="16">
    <source>
        <dbReference type="EMBL" id="GLD54317.1"/>
    </source>
</evidence>
<dbReference type="InterPro" id="IPR013763">
    <property type="entry name" value="Cyclin-like_dom"/>
</dbReference>
<comment type="similarity">
    <text evidence="2">Belongs to the glycosyltransferase 29 family.</text>
</comment>
<keyword evidence="5 14" id="KW-0812">Transmembrane</keyword>
<evidence type="ECO:0000256" key="11">
    <source>
        <dbReference type="ARBA" id="ARBA00023157"/>
    </source>
</evidence>
<dbReference type="InterPro" id="IPR036915">
    <property type="entry name" value="Cyclin-like_sf"/>
</dbReference>
<evidence type="ECO:0000256" key="10">
    <source>
        <dbReference type="ARBA" id="ARBA00023136"/>
    </source>
</evidence>
<dbReference type="GO" id="GO:0000139">
    <property type="term" value="C:Golgi membrane"/>
    <property type="evidence" value="ECO:0007669"/>
    <property type="project" value="UniProtKB-SubCell"/>
</dbReference>
<dbReference type="InterPro" id="IPR006671">
    <property type="entry name" value="Cyclin_N"/>
</dbReference>
<dbReference type="PANTHER" id="PTHR11987">
    <property type="entry name" value="ALPHA-2,8-SIALYLTRANSFERASE"/>
    <property type="match status" value="1"/>
</dbReference>
<dbReference type="Gene3D" id="3.90.1480.20">
    <property type="entry name" value="Glycosyl transferase family 29"/>
    <property type="match status" value="1"/>
</dbReference>
<evidence type="ECO:0000256" key="2">
    <source>
        <dbReference type="ARBA" id="ARBA00006003"/>
    </source>
</evidence>
<protein>
    <submittedName>
        <fullName evidence="16">Sia-alpha-2,3-Gal-beta-1,4-GlcNAc-R:alpha 2,8-sialyltransferase-like protein</fullName>
    </submittedName>
</protein>
<dbReference type="EMBL" id="BRZM01000019">
    <property type="protein sequence ID" value="GLD54317.1"/>
    <property type="molecule type" value="Genomic_DNA"/>
</dbReference>
<evidence type="ECO:0000256" key="9">
    <source>
        <dbReference type="ARBA" id="ARBA00023127"/>
    </source>
</evidence>
<evidence type="ECO:0000256" key="13">
    <source>
        <dbReference type="RuleBase" id="RU000383"/>
    </source>
</evidence>
<dbReference type="GO" id="GO:0009311">
    <property type="term" value="P:oligosaccharide metabolic process"/>
    <property type="evidence" value="ECO:0007669"/>
    <property type="project" value="TreeGrafter"/>
</dbReference>
<dbReference type="Gene3D" id="1.10.472.10">
    <property type="entry name" value="Cyclin-like"/>
    <property type="match status" value="1"/>
</dbReference>
<dbReference type="InterPro" id="IPR038578">
    <property type="entry name" value="GT29-like_sf"/>
</dbReference>
<evidence type="ECO:0000256" key="7">
    <source>
        <dbReference type="ARBA" id="ARBA00022989"/>
    </source>
</evidence>
<dbReference type="GO" id="GO:0006491">
    <property type="term" value="P:N-glycan processing"/>
    <property type="evidence" value="ECO:0007669"/>
    <property type="project" value="TreeGrafter"/>
</dbReference>
<dbReference type="AlphaFoldDB" id="A0AAD3R371"/>
<comment type="subcellular location">
    <subcellularLocation>
        <location evidence="1">Golgi apparatus membrane</location>
        <topology evidence="1">Single-pass type II membrane protein</topology>
    </subcellularLocation>
</comment>
<dbReference type="FunFam" id="3.90.1480.20:FF:000001">
    <property type="entry name" value="ST8 alpha-N-acetyl-neuraminide alpha-2,8-sialyltransferase 2"/>
    <property type="match status" value="1"/>
</dbReference>
<dbReference type="CDD" id="cd23970">
    <property type="entry name" value="GT29_ST8SIA3_oligo"/>
    <property type="match status" value="1"/>
</dbReference>
<feature type="transmembrane region" description="Helical" evidence="14">
    <location>
        <begin position="348"/>
        <end position="366"/>
    </location>
</feature>
<dbReference type="SUPFAM" id="SSF47954">
    <property type="entry name" value="Cyclin-like"/>
    <property type="match status" value="1"/>
</dbReference>
<keyword evidence="4" id="KW-0808">Transferase</keyword>
<accession>A0AAD3R371</accession>
<evidence type="ECO:0000256" key="6">
    <source>
        <dbReference type="ARBA" id="ARBA00022968"/>
    </source>
</evidence>
<dbReference type="SMART" id="SM00385">
    <property type="entry name" value="CYCLIN"/>
    <property type="match status" value="1"/>
</dbReference>
<keyword evidence="17" id="KW-1185">Reference proteome</keyword>
<dbReference type="PANTHER" id="PTHR11987:SF36">
    <property type="entry name" value="SIA-ALPHA-2,3-GAL-BETA-1,4-GLCNAC-R:ALPHA 2,8-SIALYLTRANSFERASE"/>
    <property type="match status" value="1"/>
</dbReference>
<keyword evidence="11" id="KW-1015">Disulfide bond</keyword>
<comment type="caution">
    <text evidence="16">The sequence shown here is derived from an EMBL/GenBank/DDBJ whole genome shotgun (WGS) entry which is preliminary data.</text>
</comment>
<evidence type="ECO:0000259" key="15">
    <source>
        <dbReference type="SMART" id="SM00385"/>
    </source>
</evidence>
<sequence length="787" mass="89283">METASSCSAVIILHVGSFWAMMRDLQAIDCLLLKELKSCCAKEYNFLPRETGLKLMESASTENHSGVSAKCRDTRVEELWGLTSFFGYSTQTFVQAVNLLDRFLTIMKVQPKHLPCIGVCCLHIAAKMVEEESNVSPTHELIRISQSKFTVSDLCRMEKIVSEKLSVEPEAVTALTFLHLYYSAFTSPSAGREEIPSIGRLEAQLKACLCRLVFSKAKPSVLALSLIAQEFDALQSITLLKIVQQSQRHLKIKGQLLYWVNCGQVHDRALPGESKPDNKNEDSCEDMSCGEESLAVLTGSDGEGVFFPPPSKCRKEESPQQRLMSGRQQFRHNEANAANENAPKMVRIAKALGLVILCVAVLILPADQRLRKTAASARLHRPEVISWISKISSQLHRYSKQLLLTKNSVCSHSWMHQNYSSHLVILCVAVLILSLISYVSLRKDSLFASSKYYMGGPRIMFHAGFRSQFAMNFLDPSFIPLTNALNEELQGKPSKWKFNKTAYYQQRKDIFSYIDIPNNFSLTKNSVRVGQLMHFDYSSHKYVFSISNNFKSLLPDTSPILNKHYSMCAVVGNSGILTGSHCGPEIDQADFVFRCNFAPTEVYSKDVGRKTNLTTFNPSILERYYNNLLTIQDRNNFFLNLKKLEGAILWIPAFFLHTSATVTRTLVDFFVEHKGQLKVELAWPGNIMHDVNKYWKTKNLSPKRLSTGILMYTLAYAMCDEIHLYGFWPFGWDPNTGKELPYHYYDKKGTKFTTKWQETHQLPSEFKLLYKLHREGVTKLSLTHCTA</sequence>
<dbReference type="FunFam" id="1.10.472.10:FF:000006">
    <property type="entry name" value="Cyclin I"/>
    <property type="match status" value="1"/>
</dbReference>
<evidence type="ECO:0000256" key="1">
    <source>
        <dbReference type="ARBA" id="ARBA00004323"/>
    </source>
</evidence>
<dbReference type="Pfam" id="PF00134">
    <property type="entry name" value="Cyclin_N"/>
    <property type="match status" value="1"/>
</dbReference>
<gene>
    <name evidence="16" type="ORF">AKAME5_000695400</name>
</gene>
<dbReference type="InterPro" id="IPR001675">
    <property type="entry name" value="Glyco_trans_29"/>
</dbReference>
<evidence type="ECO:0000256" key="12">
    <source>
        <dbReference type="ARBA" id="ARBA00023180"/>
    </source>
</evidence>
<feature type="transmembrane region" description="Helical" evidence="14">
    <location>
        <begin position="423"/>
        <end position="441"/>
    </location>
</feature>
<keyword evidence="3" id="KW-0328">Glycosyltransferase</keyword>
<dbReference type="GO" id="GO:0003828">
    <property type="term" value="F:alpha-N-acetylneuraminate alpha-2,8-sialyltransferase activity"/>
    <property type="evidence" value="ECO:0007669"/>
    <property type="project" value="TreeGrafter"/>
</dbReference>
<comment type="similarity">
    <text evidence="13">Belongs to the cyclin family.</text>
</comment>
<evidence type="ECO:0000256" key="5">
    <source>
        <dbReference type="ARBA" id="ARBA00022692"/>
    </source>
</evidence>
<name>A0AAD3R371_LATJO</name>
<evidence type="ECO:0000256" key="14">
    <source>
        <dbReference type="SAM" id="Phobius"/>
    </source>
</evidence>